<evidence type="ECO:0000259" key="5">
    <source>
        <dbReference type="PROSITE" id="PS50977"/>
    </source>
</evidence>
<keyword evidence="3" id="KW-0804">Transcription</keyword>
<proteinExistence type="predicted"/>
<name>A0A4R4SKW7_9ACTN</name>
<keyword evidence="1" id="KW-0805">Transcription regulation</keyword>
<gene>
    <name evidence="6" type="ORF">E1283_31680</name>
</gene>
<dbReference type="SUPFAM" id="SSF48498">
    <property type="entry name" value="Tetracyclin repressor-like, C-terminal domain"/>
    <property type="match status" value="1"/>
</dbReference>
<sequence>MMPTETTTTARRSRLSESREREIYGVVEDLLRQDGYEALTMDQIAAASHASKATLYRRWNTKAELVITAIRMRRPMLTRDIDTGTLAGDLLTLVRDAGARLNEEAPLLRGLGQAMHQNPDLLRAFRDQVMLPERAGLEVLLRRAEARGELPEGSAGSTEVVYMLLGAVIGRPILEEKDPDTDFLVRFTHQVILPSLRLTPR</sequence>
<dbReference type="Pfam" id="PF00440">
    <property type="entry name" value="TetR_N"/>
    <property type="match status" value="1"/>
</dbReference>
<dbReference type="EMBL" id="SMKI01000525">
    <property type="protein sequence ID" value="TDC64271.1"/>
    <property type="molecule type" value="Genomic_DNA"/>
</dbReference>
<dbReference type="InterPro" id="IPR023772">
    <property type="entry name" value="DNA-bd_HTH_TetR-type_CS"/>
</dbReference>
<dbReference type="AlphaFoldDB" id="A0A4R4SKW7"/>
<dbReference type="PROSITE" id="PS50977">
    <property type="entry name" value="HTH_TETR_2"/>
    <property type="match status" value="1"/>
</dbReference>
<dbReference type="InterPro" id="IPR011075">
    <property type="entry name" value="TetR_C"/>
</dbReference>
<feature type="domain" description="HTH tetR-type" evidence="5">
    <location>
        <begin position="17"/>
        <end position="77"/>
    </location>
</feature>
<dbReference type="Proteomes" id="UP000295345">
    <property type="component" value="Unassembled WGS sequence"/>
</dbReference>
<dbReference type="RefSeq" id="WP_132821621.1">
    <property type="nucleotide sequence ID" value="NZ_SMKI01000525.1"/>
</dbReference>
<dbReference type="Gene3D" id="1.10.357.10">
    <property type="entry name" value="Tetracycline Repressor, domain 2"/>
    <property type="match status" value="1"/>
</dbReference>
<dbReference type="PANTHER" id="PTHR30055">
    <property type="entry name" value="HTH-TYPE TRANSCRIPTIONAL REGULATOR RUTR"/>
    <property type="match status" value="1"/>
</dbReference>
<dbReference type="GO" id="GO:0000976">
    <property type="term" value="F:transcription cis-regulatory region binding"/>
    <property type="evidence" value="ECO:0007669"/>
    <property type="project" value="TreeGrafter"/>
</dbReference>
<dbReference type="SUPFAM" id="SSF46689">
    <property type="entry name" value="Homeodomain-like"/>
    <property type="match status" value="1"/>
</dbReference>
<comment type="caution">
    <text evidence="6">The sequence shown here is derived from an EMBL/GenBank/DDBJ whole genome shotgun (WGS) entry which is preliminary data.</text>
</comment>
<dbReference type="PROSITE" id="PS01081">
    <property type="entry name" value="HTH_TETR_1"/>
    <property type="match status" value="1"/>
</dbReference>
<dbReference type="InterPro" id="IPR036271">
    <property type="entry name" value="Tet_transcr_reg_TetR-rel_C_sf"/>
</dbReference>
<dbReference type="Gene3D" id="1.10.10.60">
    <property type="entry name" value="Homeodomain-like"/>
    <property type="match status" value="1"/>
</dbReference>
<protein>
    <submittedName>
        <fullName evidence="6">TetR/AcrR family transcriptional regulator</fullName>
    </submittedName>
</protein>
<organism evidence="6 7">
    <name type="scientific">Streptomyces hainanensis</name>
    <dbReference type="NCBI Taxonomy" id="402648"/>
    <lineage>
        <taxon>Bacteria</taxon>
        <taxon>Bacillati</taxon>
        <taxon>Actinomycetota</taxon>
        <taxon>Actinomycetes</taxon>
        <taxon>Kitasatosporales</taxon>
        <taxon>Streptomycetaceae</taxon>
        <taxon>Streptomyces</taxon>
    </lineage>
</organism>
<dbReference type="InterPro" id="IPR001647">
    <property type="entry name" value="HTH_TetR"/>
</dbReference>
<evidence type="ECO:0000313" key="7">
    <source>
        <dbReference type="Proteomes" id="UP000295345"/>
    </source>
</evidence>
<dbReference type="InterPro" id="IPR009057">
    <property type="entry name" value="Homeodomain-like_sf"/>
</dbReference>
<evidence type="ECO:0000256" key="3">
    <source>
        <dbReference type="ARBA" id="ARBA00023163"/>
    </source>
</evidence>
<dbReference type="OrthoDB" id="9796019at2"/>
<feature type="DNA-binding region" description="H-T-H motif" evidence="4">
    <location>
        <begin position="40"/>
        <end position="59"/>
    </location>
</feature>
<reference evidence="6 7" key="1">
    <citation type="submission" date="2019-03" db="EMBL/GenBank/DDBJ databases">
        <title>Draft genome sequences of novel Actinobacteria.</title>
        <authorList>
            <person name="Sahin N."/>
            <person name="Ay H."/>
            <person name="Saygin H."/>
        </authorList>
    </citation>
    <scope>NUCLEOTIDE SEQUENCE [LARGE SCALE GENOMIC DNA]</scope>
    <source>
        <strain evidence="6 7">DSM 41900</strain>
    </source>
</reference>
<dbReference type="InterPro" id="IPR050109">
    <property type="entry name" value="HTH-type_TetR-like_transc_reg"/>
</dbReference>
<evidence type="ECO:0000313" key="6">
    <source>
        <dbReference type="EMBL" id="TDC64271.1"/>
    </source>
</evidence>
<evidence type="ECO:0000256" key="2">
    <source>
        <dbReference type="ARBA" id="ARBA00023125"/>
    </source>
</evidence>
<dbReference type="Pfam" id="PF16859">
    <property type="entry name" value="TetR_C_11"/>
    <property type="match status" value="1"/>
</dbReference>
<keyword evidence="7" id="KW-1185">Reference proteome</keyword>
<accession>A0A4R4SKW7</accession>
<dbReference type="PANTHER" id="PTHR30055:SF149">
    <property type="entry name" value="TETR-FAMILY TRANSCRIPTIONAL REGULATOR"/>
    <property type="match status" value="1"/>
</dbReference>
<dbReference type="GO" id="GO:0003700">
    <property type="term" value="F:DNA-binding transcription factor activity"/>
    <property type="evidence" value="ECO:0007669"/>
    <property type="project" value="TreeGrafter"/>
</dbReference>
<evidence type="ECO:0000256" key="1">
    <source>
        <dbReference type="ARBA" id="ARBA00023015"/>
    </source>
</evidence>
<keyword evidence="2 4" id="KW-0238">DNA-binding</keyword>
<evidence type="ECO:0000256" key="4">
    <source>
        <dbReference type="PROSITE-ProRule" id="PRU00335"/>
    </source>
</evidence>